<evidence type="ECO:0000256" key="4">
    <source>
        <dbReference type="ARBA" id="ARBA00022840"/>
    </source>
</evidence>
<dbReference type="NCBIfam" id="TIGR00456">
    <property type="entry name" value="argS"/>
    <property type="match status" value="1"/>
</dbReference>
<keyword evidence="13" id="KW-1185">Reference proteome</keyword>
<feature type="domain" description="DALR anticodon binding" evidence="10">
    <location>
        <begin position="449"/>
        <end position="560"/>
    </location>
</feature>
<dbReference type="SUPFAM" id="SSF55190">
    <property type="entry name" value="Arginyl-tRNA synthetase (ArgRS), N-terminal 'additional' domain"/>
    <property type="match status" value="1"/>
</dbReference>
<keyword evidence="8" id="KW-0963">Cytoplasm</keyword>
<feature type="domain" description="Arginyl tRNA synthetase N-terminal" evidence="11">
    <location>
        <begin position="4"/>
        <end position="83"/>
    </location>
</feature>
<keyword evidence="3 8" id="KW-0547">Nucleotide-binding</keyword>
<sequence>MEKNVLALQLSHLLGEEYSRDWVYSLIEIPKQEKLGDLAFPCFQLAKSFRQSPAKIADQLAPRLKHDLFASVQPTGGYINIFLNQRFVTEHTLKQLLTSGTDYGSHEFGANKNVVLDMSAPNIAKPFSMGHLRSTVIGNALANLAEKCGYETVKINYIGDYGTQFGKLLAAYKKWGDEEQVRANPLPELTKMYVKYHGASQHDPTLIENGRDWFKKLEQNDPEAINLWKWFKDASLTEFNKIYDLLGISFDLTRGEAYYNDKMDATVDLLKERQLLTESDGAMVVPLDEEGLPPCLIKKSNGTTIYATRDLTAAIDRYRSYQFDEALYVVGHEQTLHFQQIKHVLTKLNLPWAQDIKHISFGMMLQNGTKMSTRRGKTILLEKVLKEAIERARANIEEKNPGLADKDLVAEQVGAGAVIFHDLKHDRRNDVEFSLEDMLTFEGDTAPYLQYAYVRAQSILDKGGFELDKADASLDDSLAWPLVKQLRHFPNVVEKAYREYDPSKIARYLLDAAKMFNKYYAGTRILQDNQLDARLTLVHGFSLVIKEGLRLLGIQAPEKM</sequence>
<dbReference type="Pfam" id="PF05746">
    <property type="entry name" value="DALR_1"/>
    <property type="match status" value="1"/>
</dbReference>
<evidence type="ECO:0000256" key="2">
    <source>
        <dbReference type="ARBA" id="ARBA00022598"/>
    </source>
</evidence>
<gene>
    <name evidence="8 12" type="primary">argS</name>
    <name evidence="12" type="ORF">MUO15_08440</name>
</gene>
<evidence type="ECO:0000313" key="12">
    <source>
        <dbReference type="EMBL" id="UOR13467.1"/>
    </source>
</evidence>
<keyword evidence="6 8" id="KW-0030">Aminoacyl-tRNA synthetase</keyword>
<dbReference type="InterPro" id="IPR036695">
    <property type="entry name" value="Arg-tRNA-synth_N_sf"/>
</dbReference>
<dbReference type="Pfam" id="PF00750">
    <property type="entry name" value="tRNA-synt_1d"/>
    <property type="match status" value="1"/>
</dbReference>
<dbReference type="CDD" id="cd00671">
    <property type="entry name" value="ArgRS_core"/>
    <property type="match status" value="1"/>
</dbReference>
<dbReference type="HAMAP" id="MF_00123">
    <property type="entry name" value="Arg_tRNA_synth"/>
    <property type="match status" value="1"/>
</dbReference>
<keyword evidence="5 8" id="KW-0648">Protein biosynthesis</keyword>
<dbReference type="SMART" id="SM01016">
    <property type="entry name" value="Arg_tRNA_synt_N"/>
    <property type="match status" value="1"/>
</dbReference>
<name>A0ABY4HGG5_9BACI</name>
<comment type="subcellular location">
    <subcellularLocation>
        <location evidence="8">Cytoplasm</location>
    </subcellularLocation>
</comment>
<dbReference type="PANTHER" id="PTHR11956:SF5">
    <property type="entry name" value="ARGININE--TRNA LIGASE, CYTOPLASMIC"/>
    <property type="match status" value="1"/>
</dbReference>
<evidence type="ECO:0000259" key="11">
    <source>
        <dbReference type="SMART" id="SM01016"/>
    </source>
</evidence>
<dbReference type="PANTHER" id="PTHR11956">
    <property type="entry name" value="ARGINYL-TRNA SYNTHETASE"/>
    <property type="match status" value="1"/>
</dbReference>
<evidence type="ECO:0000256" key="9">
    <source>
        <dbReference type="RuleBase" id="RU363038"/>
    </source>
</evidence>
<evidence type="ECO:0000313" key="13">
    <source>
        <dbReference type="Proteomes" id="UP000830326"/>
    </source>
</evidence>
<accession>A0ABY4HGG5</accession>
<dbReference type="InterPro" id="IPR014729">
    <property type="entry name" value="Rossmann-like_a/b/a_fold"/>
</dbReference>
<dbReference type="InterPro" id="IPR008909">
    <property type="entry name" value="DALR_anticod-bd"/>
</dbReference>
<dbReference type="EMBL" id="CP095075">
    <property type="protein sequence ID" value="UOR13467.1"/>
    <property type="molecule type" value="Genomic_DNA"/>
</dbReference>
<dbReference type="Proteomes" id="UP000830326">
    <property type="component" value="Chromosome"/>
</dbReference>
<feature type="short sequence motif" description="'HIGH' region" evidence="8">
    <location>
        <begin position="121"/>
        <end position="131"/>
    </location>
</feature>
<dbReference type="InterPro" id="IPR001278">
    <property type="entry name" value="Arg-tRNA-ligase"/>
</dbReference>
<dbReference type="Pfam" id="PF03485">
    <property type="entry name" value="Arg_tRNA_synt_N"/>
    <property type="match status" value="1"/>
</dbReference>
<dbReference type="SUPFAM" id="SSF52374">
    <property type="entry name" value="Nucleotidylyl transferase"/>
    <property type="match status" value="1"/>
</dbReference>
<dbReference type="EC" id="6.1.1.19" evidence="8"/>
<protein>
    <recommendedName>
        <fullName evidence="8">Arginine--tRNA ligase</fullName>
        <ecNumber evidence="8">6.1.1.19</ecNumber>
    </recommendedName>
    <alternativeName>
        <fullName evidence="8">Arginyl-tRNA synthetase</fullName>
        <shortName evidence="8">ArgRS</shortName>
    </alternativeName>
</protein>
<dbReference type="RefSeq" id="WP_245035114.1">
    <property type="nucleotide sequence ID" value="NZ_CP095075.1"/>
</dbReference>
<dbReference type="PRINTS" id="PR01038">
    <property type="entry name" value="TRNASYNTHARG"/>
</dbReference>
<proteinExistence type="inferred from homology"/>
<reference evidence="12" key="1">
    <citation type="submission" date="2022-04" db="EMBL/GenBank/DDBJ databases">
        <title>Halobacillus sp. isolated from saltern.</title>
        <authorList>
            <person name="Won M."/>
            <person name="Lee C.-M."/>
            <person name="Woen H.-Y."/>
            <person name="Kwon S.-W."/>
        </authorList>
    </citation>
    <scope>NUCLEOTIDE SEQUENCE</scope>
    <source>
        <strain evidence="12">SSHM10-5</strain>
    </source>
</reference>
<dbReference type="InterPro" id="IPR005148">
    <property type="entry name" value="Arg-tRNA-synth_N"/>
</dbReference>
<dbReference type="SMART" id="SM00836">
    <property type="entry name" value="DALR_1"/>
    <property type="match status" value="1"/>
</dbReference>
<evidence type="ECO:0000259" key="10">
    <source>
        <dbReference type="SMART" id="SM00836"/>
    </source>
</evidence>
<dbReference type="GO" id="GO:0004814">
    <property type="term" value="F:arginine-tRNA ligase activity"/>
    <property type="evidence" value="ECO:0007669"/>
    <property type="project" value="UniProtKB-EC"/>
</dbReference>
<keyword evidence="4 8" id="KW-0067">ATP-binding</keyword>
<keyword evidence="2 8" id="KW-0436">Ligase</keyword>
<evidence type="ECO:0000256" key="6">
    <source>
        <dbReference type="ARBA" id="ARBA00023146"/>
    </source>
</evidence>
<evidence type="ECO:0000256" key="1">
    <source>
        <dbReference type="ARBA" id="ARBA00005594"/>
    </source>
</evidence>
<evidence type="ECO:0000256" key="8">
    <source>
        <dbReference type="HAMAP-Rule" id="MF_00123"/>
    </source>
</evidence>
<organism evidence="12 13">
    <name type="scientific">Halobacillus amylolyticus</name>
    <dbReference type="NCBI Taxonomy" id="2932259"/>
    <lineage>
        <taxon>Bacteria</taxon>
        <taxon>Bacillati</taxon>
        <taxon>Bacillota</taxon>
        <taxon>Bacilli</taxon>
        <taxon>Bacillales</taxon>
        <taxon>Bacillaceae</taxon>
        <taxon>Halobacillus</taxon>
    </lineage>
</organism>
<evidence type="ECO:0000256" key="7">
    <source>
        <dbReference type="ARBA" id="ARBA00049339"/>
    </source>
</evidence>
<comment type="similarity">
    <text evidence="1 8 9">Belongs to the class-I aminoacyl-tRNA synthetase family.</text>
</comment>
<dbReference type="Gene3D" id="3.30.1360.70">
    <property type="entry name" value="Arginyl tRNA synthetase N-terminal domain"/>
    <property type="match status" value="1"/>
</dbReference>
<comment type="catalytic activity">
    <reaction evidence="7 8">
        <text>tRNA(Arg) + L-arginine + ATP = L-arginyl-tRNA(Arg) + AMP + diphosphate</text>
        <dbReference type="Rhea" id="RHEA:20301"/>
        <dbReference type="Rhea" id="RHEA-COMP:9658"/>
        <dbReference type="Rhea" id="RHEA-COMP:9673"/>
        <dbReference type="ChEBI" id="CHEBI:30616"/>
        <dbReference type="ChEBI" id="CHEBI:32682"/>
        <dbReference type="ChEBI" id="CHEBI:33019"/>
        <dbReference type="ChEBI" id="CHEBI:78442"/>
        <dbReference type="ChEBI" id="CHEBI:78513"/>
        <dbReference type="ChEBI" id="CHEBI:456215"/>
        <dbReference type="EC" id="6.1.1.19"/>
    </reaction>
</comment>
<dbReference type="Gene3D" id="3.40.50.620">
    <property type="entry name" value="HUPs"/>
    <property type="match status" value="1"/>
</dbReference>
<comment type="subunit">
    <text evidence="8">Monomer.</text>
</comment>
<dbReference type="CDD" id="cd07956">
    <property type="entry name" value="Anticodon_Ia_Arg"/>
    <property type="match status" value="1"/>
</dbReference>
<dbReference type="InterPro" id="IPR035684">
    <property type="entry name" value="ArgRS_core"/>
</dbReference>
<dbReference type="InterPro" id="IPR009080">
    <property type="entry name" value="tRNAsynth_Ia_anticodon-bd"/>
</dbReference>
<dbReference type="Gene3D" id="1.10.730.10">
    <property type="entry name" value="Isoleucyl-tRNA Synthetase, Domain 1"/>
    <property type="match status" value="1"/>
</dbReference>
<evidence type="ECO:0000256" key="3">
    <source>
        <dbReference type="ARBA" id="ARBA00022741"/>
    </source>
</evidence>
<evidence type="ECO:0000256" key="5">
    <source>
        <dbReference type="ARBA" id="ARBA00022917"/>
    </source>
</evidence>
<dbReference type="SUPFAM" id="SSF47323">
    <property type="entry name" value="Anticodon-binding domain of a subclass of class I aminoacyl-tRNA synthetases"/>
    <property type="match status" value="1"/>
</dbReference>